<accession>A0A9E6PTI9</accession>
<keyword evidence="2" id="KW-1185">Reference proteome</keyword>
<evidence type="ECO:0000313" key="1">
    <source>
        <dbReference type="EMBL" id="QXI37352.1"/>
    </source>
</evidence>
<reference evidence="1 2" key="2">
    <citation type="journal article" date="2021" name="Microorganisms">
        <title>The Ever-Expanding Pseudomonas Genus: Description of 43 New Species and Partition of the Pseudomonas putida Group.</title>
        <authorList>
            <person name="Girard L."/>
            <person name="Lood C."/>
            <person name="Hofte M."/>
            <person name="Vandamme P."/>
            <person name="Rokni-Zadeh H."/>
            <person name="van Noort V."/>
            <person name="Lavigne R."/>
            <person name="De Mot R."/>
        </authorList>
    </citation>
    <scope>NUCLEOTIDE SEQUENCE [LARGE SCALE GENOMIC DNA]</scope>
    <source>
        <strain evidence="1 2">RW9S1A</strain>
    </source>
</reference>
<name>A0A9E6PTI9_9PSED</name>
<protein>
    <submittedName>
        <fullName evidence="1">Uncharacterized protein</fullName>
    </submittedName>
</protein>
<reference evidence="1 2" key="1">
    <citation type="journal article" date="2020" name="Microorganisms">
        <title>Reliable Identification of Environmental Pseudomonas Isolates Using the rpoD Gene.</title>
        <authorList>
            <consortium name="The Broad Institute Genome Sequencing Platform"/>
            <person name="Girard L."/>
            <person name="Lood C."/>
            <person name="Rokni-Zadeh H."/>
            <person name="van Noort V."/>
            <person name="Lavigne R."/>
            <person name="De Mot R."/>
        </authorList>
    </citation>
    <scope>NUCLEOTIDE SEQUENCE [LARGE SCALE GENOMIC DNA]</scope>
    <source>
        <strain evidence="1 2">RW9S1A</strain>
    </source>
</reference>
<gene>
    <name evidence="1" type="ORF">HU772_018710</name>
</gene>
<proteinExistence type="predicted"/>
<sequence length="235" mass="25041">MPGGLQVLNDQAVIQIDGTFQNLCLVAKGTISTTTGNQSPYPWARFARIDYPVAGRQPIIAFHTQGWACYLVDDSGFKVFGMPGSGASKDPLVVEYFIFDLPQYAQAFGDVGLQVWSEQGVEVFHSKNRYMRVVGAYSVNIAYDTTYTGSVPGGIKLAVALGVQSVGYLSERIGTNAQMGLAVRMWQGQCQTPAAGGSYLISNRLITAFAGPGLGSNQGSVGAYNNGLVLDVTGY</sequence>
<organism evidence="1 2">
    <name type="scientific">Pseudomonas xantholysinigenes</name>
    <dbReference type="NCBI Taxonomy" id="2745490"/>
    <lineage>
        <taxon>Bacteria</taxon>
        <taxon>Pseudomonadati</taxon>
        <taxon>Pseudomonadota</taxon>
        <taxon>Gammaproteobacteria</taxon>
        <taxon>Pseudomonadales</taxon>
        <taxon>Pseudomonadaceae</taxon>
        <taxon>Pseudomonas</taxon>
    </lineage>
</organism>
<dbReference type="RefSeq" id="WP_186660120.1">
    <property type="nucleotide sequence ID" value="NZ_CP077095.1"/>
</dbReference>
<dbReference type="KEGG" id="pxn:HU772_018710"/>
<dbReference type="Proteomes" id="UP000633418">
    <property type="component" value="Chromosome"/>
</dbReference>
<dbReference type="AlphaFoldDB" id="A0A9E6PTI9"/>
<evidence type="ECO:0000313" key="2">
    <source>
        <dbReference type="Proteomes" id="UP000633418"/>
    </source>
</evidence>
<dbReference type="EMBL" id="CP077095">
    <property type="protein sequence ID" value="QXI37352.1"/>
    <property type="molecule type" value="Genomic_DNA"/>
</dbReference>